<comment type="function">
    <text evidence="9">Involved in pre-mRNA splicing and cell cycle progression. Required for the spliceosome assembly and initiation of the DNA replication.</text>
</comment>
<evidence type="ECO:0000256" key="8">
    <source>
        <dbReference type="ARBA" id="ARBA00023242"/>
    </source>
</evidence>
<dbReference type="STRING" id="133412.A0A1R1Y7F5"/>
<protein>
    <submittedName>
        <fullName evidence="13">Pre-mRNA-splicing factor clf1</fullName>
    </submittedName>
</protein>
<dbReference type="FunFam" id="1.25.40.10:FF:000048">
    <property type="entry name" value="Cell cycle control protein"/>
    <property type="match status" value="1"/>
</dbReference>
<dbReference type="PANTHER" id="PTHR11246">
    <property type="entry name" value="PRE-MRNA SPLICING FACTOR"/>
    <property type="match status" value="1"/>
</dbReference>
<dbReference type="AlphaFoldDB" id="A0A1R1Y7F5"/>
<dbReference type="Pfam" id="PF23233">
    <property type="entry name" value="HAT_Syf1_CNRKL1_N"/>
    <property type="match status" value="1"/>
</dbReference>
<evidence type="ECO:0000313" key="14">
    <source>
        <dbReference type="Proteomes" id="UP000187283"/>
    </source>
</evidence>
<accession>A0A1R1Y7F5</accession>
<name>A0A1R1Y7F5_9FUNG</name>
<comment type="subunit">
    <text evidence="3">Associated with the spliceosome.</text>
</comment>
<organism evidence="13 14">
    <name type="scientific">Smittium culicis</name>
    <dbReference type="NCBI Taxonomy" id="133412"/>
    <lineage>
        <taxon>Eukaryota</taxon>
        <taxon>Fungi</taxon>
        <taxon>Fungi incertae sedis</taxon>
        <taxon>Zoopagomycota</taxon>
        <taxon>Kickxellomycotina</taxon>
        <taxon>Harpellomycetes</taxon>
        <taxon>Harpellales</taxon>
        <taxon>Legeriomycetaceae</taxon>
        <taxon>Smittium</taxon>
    </lineage>
</organism>
<comment type="similarity">
    <text evidence="2">Belongs to the crooked-neck family.</text>
</comment>
<dbReference type="FunFam" id="1.25.40.10:FF:000306">
    <property type="entry name" value="Cell cycle control protein cwf4"/>
    <property type="match status" value="1"/>
</dbReference>
<dbReference type="SUPFAM" id="SSF48452">
    <property type="entry name" value="TPR-like"/>
    <property type="match status" value="2"/>
</dbReference>
<sequence length="695" mass="83211">MDDKMVPGGYDRAAKPPKIKNKNPAPVQITAEQLLREVQERKEPIYKPPEQKLVDGDELYAYQMRKRKEYEDSIRRNRLNIGTWLRYAAWEESQNNLDRARSIFERALDVDSSNQTIYLKYVEMEMKHRNVNLARNLFDRVVTLLPRVNQFWFRYTYMEEVLGNILGARQVFERWMKWEPEESAWNAYVKFEKRYNEIDKAEAVYERFVYVHPDPKNWLKWAGLVESHGKIDKVREVFGMALDRLGTAHMNQHIFIAYAKFETKVKEVERARVIYKYGLENLPQSKSQALYNQYVLFEKQYGDQDDIEYIVSSKRRQQYQKKLKESPFDYNTWLDLTQLEESMGNIDLAREAYKDAVNAVPQVEEKRVWRRYIYLWLLYAAFEEISSKDIVSARNVYKDCLSKIPHKKFTFAKVWIQFAQFEIRQMNLKEARLLLGRGIGMCPKNRLFRGYIELELQLREFDRVRILYNKQLEFNPSICTTWIEFAKMESLLGETERSRSIYELAIEQDELDMPELLWKAYIDFEVSEGEFDKAREIYERLIQRSGHIKVWISYARFECFLSNEESESFETSSKDDKANIDKDTDRTKKARSIFERAYKHYKSLQQSDSRVLVLEAWKKFETEFGDDKSNSHVDSLMPNKVKRRRQTSDGGWEEYLDYVFPDDKDQMPNIKLLEMARQWKQKMSEMDESKEANEP</sequence>
<dbReference type="GO" id="GO:0000974">
    <property type="term" value="C:Prp19 complex"/>
    <property type="evidence" value="ECO:0007669"/>
    <property type="project" value="TreeGrafter"/>
</dbReference>
<gene>
    <name evidence="13" type="ORF">AYI70_g2583</name>
</gene>
<evidence type="ECO:0000256" key="6">
    <source>
        <dbReference type="ARBA" id="ARBA00022737"/>
    </source>
</evidence>
<dbReference type="GO" id="GO:0071011">
    <property type="term" value="C:precatalytic spliceosome"/>
    <property type="evidence" value="ECO:0007669"/>
    <property type="project" value="TreeGrafter"/>
</dbReference>
<dbReference type="GO" id="GO:0000245">
    <property type="term" value="P:spliceosomal complex assembly"/>
    <property type="evidence" value="ECO:0007669"/>
    <property type="project" value="TreeGrafter"/>
</dbReference>
<keyword evidence="4" id="KW-0507">mRNA processing</keyword>
<evidence type="ECO:0000256" key="5">
    <source>
        <dbReference type="ARBA" id="ARBA00022728"/>
    </source>
</evidence>
<evidence type="ECO:0000259" key="12">
    <source>
        <dbReference type="Pfam" id="PF23233"/>
    </source>
</evidence>
<comment type="caution">
    <text evidence="13">The sequence shown here is derived from an EMBL/GenBank/DDBJ whole genome shotgun (WGS) entry which is preliminary data.</text>
</comment>
<dbReference type="Pfam" id="PF23231">
    <property type="entry name" value="HAT_Syf1_CNRKL1_C"/>
    <property type="match status" value="1"/>
</dbReference>
<keyword evidence="6" id="KW-0677">Repeat</keyword>
<keyword evidence="8" id="KW-0539">Nucleus</keyword>
<dbReference type="SMART" id="SM00386">
    <property type="entry name" value="HAT"/>
    <property type="match status" value="14"/>
</dbReference>
<dbReference type="GO" id="GO:0071007">
    <property type="term" value="C:U2-type catalytic step 2 spliceosome"/>
    <property type="evidence" value="ECO:0007669"/>
    <property type="project" value="TreeGrafter"/>
</dbReference>
<evidence type="ECO:0000256" key="10">
    <source>
        <dbReference type="SAM" id="MobiDB-lite"/>
    </source>
</evidence>
<keyword evidence="5" id="KW-0747">Spliceosome</keyword>
<keyword evidence="7" id="KW-0508">mRNA splicing</keyword>
<dbReference type="InterPro" id="IPR055433">
    <property type="entry name" value="HAT_Syf1-like_N"/>
</dbReference>
<feature type="domain" description="Pre-mRNA-splicing factor Syf1/CRNKL1-like C-terminal HAT-repeats" evidence="11">
    <location>
        <begin position="446"/>
        <end position="579"/>
    </location>
</feature>
<comment type="subcellular location">
    <subcellularLocation>
        <location evidence="1">Nucleus</location>
    </subcellularLocation>
</comment>
<dbReference type="InterPro" id="IPR045075">
    <property type="entry name" value="Syf1-like"/>
</dbReference>
<dbReference type="GO" id="GO:0071014">
    <property type="term" value="C:post-mRNA release spliceosomal complex"/>
    <property type="evidence" value="ECO:0007669"/>
    <property type="project" value="TreeGrafter"/>
</dbReference>
<dbReference type="InterPro" id="IPR019734">
    <property type="entry name" value="TPR_rpt"/>
</dbReference>
<keyword evidence="14" id="KW-1185">Reference proteome</keyword>
<dbReference type="Gene3D" id="1.25.40.10">
    <property type="entry name" value="Tetratricopeptide repeat domain"/>
    <property type="match status" value="4"/>
</dbReference>
<dbReference type="Proteomes" id="UP000187283">
    <property type="component" value="Unassembled WGS sequence"/>
</dbReference>
<dbReference type="InterPro" id="IPR055430">
    <property type="entry name" value="HAT_Syf1_CNRKL1_C"/>
</dbReference>
<evidence type="ECO:0000256" key="1">
    <source>
        <dbReference type="ARBA" id="ARBA00004123"/>
    </source>
</evidence>
<proteinExistence type="inferred from homology"/>
<dbReference type="OrthoDB" id="541719at2759"/>
<evidence type="ECO:0000256" key="9">
    <source>
        <dbReference type="ARBA" id="ARBA00037040"/>
    </source>
</evidence>
<evidence type="ECO:0000313" key="13">
    <source>
        <dbReference type="EMBL" id="OMJ22891.1"/>
    </source>
</evidence>
<evidence type="ECO:0000256" key="3">
    <source>
        <dbReference type="ARBA" id="ARBA00011524"/>
    </source>
</evidence>
<evidence type="ECO:0000256" key="2">
    <source>
        <dbReference type="ARBA" id="ARBA00008644"/>
    </source>
</evidence>
<dbReference type="SMART" id="SM00028">
    <property type="entry name" value="TPR"/>
    <property type="match status" value="4"/>
</dbReference>
<evidence type="ECO:0000256" key="7">
    <source>
        <dbReference type="ARBA" id="ARBA00023187"/>
    </source>
</evidence>
<dbReference type="EMBL" id="LSSN01000651">
    <property type="protein sequence ID" value="OMJ22891.1"/>
    <property type="molecule type" value="Genomic_DNA"/>
</dbReference>
<dbReference type="PANTHER" id="PTHR11246:SF3">
    <property type="entry name" value="CROOKED NECK-LIKE PROTEIN 1"/>
    <property type="match status" value="1"/>
</dbReference>
<dbReference type="InterPro" id="IPR003107">
    <property type="entry name" value="HAT"/>
</dbReference>
<reference evidence="13 14" key="1">
    <citation type="submission" date="2017-01" db="EMBL/GenBank/DDBJ databases">
        <authorList>
            <person name="Mah S.A."/>
            <person name="Swanson W.J."/>
            <person name="Moy G.W."/>
            <person name="Vacquier V.D."/>
        </authorList>
    </citation>
    <scope>NUCLEOTIDE SEQUENCE [LARGE SCALE GENOMIC DNA]</scope>
    <source>
        <strain evidence="13 14">GSMNP</strain>
    </source>
</reference>
<evidence type="ECO:0000256" key="4">
    <source>
        <dbReference type="ARBA" id="ARBA00022664"/>
    </source>
</evidence>
<evidence type="ECO:0000259" key="11">
    <source>
        <dbReference type="Pfam" id="PF23231"/>
    </source>
</evidence>
<dbReference type="InterPro" id="IPR011990">
    <property type="entry name" value="TPR-like_helical_dom_sf"/>
</dbReference>
<feature type="domain" description="Pre-mRNA-splicing factor Syf1-like N-terminal HAT-repeats" evidence="12">
    <location>
        <begin position="69"/>
        <end position="214"/>
    </location>
</feature>
<feature type="region of interest" description="Disordered" evidence="10">
    <location>
        <begin position="1"/>
        <end position="25"/>
    </location>
</feature>